<evidence type="ECO:0000256" key="5">
    <source>
        <dbReference type="ARBA" id="ARBA00022801"/>
    </source>
</evidence>
<dbReference type="Pfam" id="PF00633">
    <property type="entry name" value="HHH"/>
    <property type="match status" value="1"/>
</dbReference>
<gene>
    <name evidence="12 16" type="primary">nth</name>
    <name evidence="16" type="ORF">IAB08_03690</name>
</gene>
<evidence type="ECO:0000256" key="1">
    <source>
        <dbReference type="ARBA" id="ARBA00008343"/>
    </source>
</evidence>
<evidence type="ECO:0000256" key="3">
    <source>
        <dbReference type="ARBA" id="ARBA00022723"/>
    </source>
</evidence>
<keyword evidence="5 12" id="KW-0378">Hydrolase</keyword>
<keyword evidence="11 12" id="KW-0326">Glycosidase</keyword>
<dbReference type="InterPro" id="IPR003583">
    <property type="entry name" value="Hlx-hairpin-Hlx_DNA-bd_motif"/>
</dbReference>
<dbReference type="InterPro" id="IPR004036">
    <property type="entry name" value="Endonuclease-III-like_CS2"/>
</dbReference>
<reference evidence="16" key="1">
    <citation type="submission" date="2020-10" db="EMBL/GenBank/DDBJ databases">
        <authorList>
            <person name="Gilroy R."/>
        </authorList>
    </citation>
    <scope>NUCLEOTIDE SEQUENCE</scope>
    <source>
        <strain evidence="16">2889</strain>
    </source>
</reference>
<dbReference type="Gene3D" id="1.10.340.30">
    <property type="entry name" value="Hypothetical protein, domain 2"/>
    <property type="match status" value="1"/>
</dbReference>
<comment type="similarity">
    <text evidence="1 12">Belongs to the Nth/MutY family.</text>
</comment>
<dbReference type="InterPro" id="IPR023170">
    <property type="entry name" value="HhH_base_excis_C"/>
</dbReference>
<keyword evidence="9 12" id="KW-0234">DNA repair</keyword>
<evidence type="ECO:0000256" key="2">
    <source>
        <dbReference type="ARBA" id="ARBA00022485"/>
    </source>
</evidence>
<keyword evidence="4 12" id="KW-0227">DNA damage</keyword>
<evidence type="ECO:0000256" key="6">
    <source>
        <dbReference type="ARBA" id="ARBA00023004"/>
    </source>
</evidence>
<dbReference type="Proteomes" id="UP000823612">
    <property type="component" value="Unassembled WGS sequence"/>
</dbReference>
<evidence type="ECO:0000256" key="13">
    <source>
        <dbReference type="SAM" id="MobiDB-lite"/>
    </source>
</evidence>
<keyword evidence="7 12" id="KW-0411">Iron-sulfur</keyword>
<keyword evidence="3 12" id="KW-0479">Metal-binding</keyword>
<comment type="cofactor">
    <cofactor evidence="12">
        <name>[4Fe-4S] cluster</name>
        <dbReference type="ChEBI" id="CHEBI:49883"/>
    </cofactor>
    <text evidence="12">Binds 1 [4Fe-4S] cluster.</text>
</comment>
<dbReference type="GO" id="GO:0051539">
    <property type="term" value="F:4 iron, 4 sulfur cluster binding"/>
    <property type="evidence" value="ECO:0007669"/>
    <property type="project" value="UniProtKB-UniRule"/>
</dbReference>
<dbReference type="EC" id="4.2.99.18" evidence="12"/>
<comment type="function">
    <text evidence="12">DNA repair enzyme that has both DNA N-glycosylase activity and AP-lyase activity. The DNA N-glycosylase activity releases various damaged pyrimidines from DNA by cleaving the N-glycosidic bond, leaving an AP (apurinic/apyrimidinic) site. The AP-lyase activity cleaves the phosphodiester bond 3' to the AP site by a beta-elimination, leaving a 3'-terminal unsaturated sugar and a product with a terminal 5'-phosphate.</text>
</comment>
<dbReference type="InterPro" id="IPR003265">
    <property type="entry name" value="HhH-GPD_domain"/>
</dbReference>
<feature type="binding site" evidence="12">
    <location>
        <position position="235"/>
    </location>
    <ligand>
        <name>[4Fe-4S] cluster</name>
        <dbReference type="ChEBI" id="CHEBI:49883"/>
    </ligand>
</feature>
<dbReference type="PROSITE" id="PS01155">
    <property type="entry name" value="ENDONUCLEASE_III_2"/>
    <property type="match status" value="1"/>
</dbReference>
<comment type="catalytic activity">
    <reaction evidence="12">
        <text>2'-deoxyribonucleotide-(2'-deoxyribose 5'-phosphate)-2'-deoxyribonucleotide-DNA = a 3'-end 2'-deoxyribonucleotide-(2,3-dehydro-2,3-deoxyribose 5'-phosphate)-DNA + a 5'-end 5'-phospho-2'-deoxyribonucleoside-DNA + H(+)</text>
        <dbReference type="Rhea" id="RHEA:66592"/>
        <dbReference type="Rhea" id="RHEA-COMP:13180"/>
        <dbReference type="Rhea" id="RHEA-COMP:16897"/>
        <dbReference type="Rhea" id="RHEA-COMP:17067"/>
        <dbReference type="ChEBI" id="CHEBI:15378"/>
        <dbReference type="ChEBI" id="CHEBI:136412"/>
        <dbReference type="ChEBI" id="CHEBI:157695"/>
        <dbReference type="ChEBI" id="CHEBI:167181"/>
        <dbReference type="EC" id="4.2.99.18"/>
    </reaction>
</comment>
<evidence type="ECO:0000256" key="9">
    <source>
        <dbReference type="ARBA" id="ARBA00023204"/>
    </source>
</evidence>
<name>A0A9D9H0Z8_9BACT</name>
<accession>A0A9D9H0Z8</accession>
<feature type="binding site" evidence="12">
    <location>
        <position position="251"/>
    </location>
    <ligand>
        <name>[4Fe-4S] cluster</name>
        <dbReference type="ChEBI" id="CHEBI:49883"/>
    </ligand>
</feature>
<dbReference type="CDD" id="cd00056">
    <property type="entry name" value="ENDO3c"/>
    <property type="match status" value="1"/>
</dbReference>
<dbReference type="FunFam" id="1.10.340.30:FF:000001">
    <property type="entry name" value="Endonuclease III"/>
    <property type="match status" value="1"/>
</dbReference>
<dbReference type="InterPro" id="IPR005759">
    <property type="entry name" value="Nth"/>
</dbReference>
<dbReference type="InterPro" id="IPR011257">
    <property type="entry name" value="DNA_glycosylase"/>
</dbReference>
<dbReference type="EMBL" id="JADIMZ010000053">
    <property type="protein sequence ID" value="MBO8432381.1"/>
    <property type="molecule type" value="Genomic_DNA"/>
</dbReference>
<feature type="domain" description="HhH-GPD" evidence="15">
    <location>
        <begin position="85"/>
        <end position="233"/>
    </location>
</feature>
<dbReference type="NCBIfam" id="TIGR01083">
    <property type="entry name" value="nth"/>
    <property type="match status" value="1"/>
</dbReference>
<organism evidence="16 17">
    <name type="scientific">Candidatus Pullibacteroides excrementavium</name>
    <dbReference type="NCBI Taxonomy" id="2840905"/>
    <lineage>
        <taxon>Bacteria</taxon>
        <taxon>Pseudomonadati</taxon>
        <taxon>Bacteroidota</taxon>
        <taxon>Bacteroidia</taxon>
        <taxon>Bacteroidales</taxon>
        <taxon>Candidatus Pullibacteroides</taxon>
    </lineage>
</organism>
<evidence type="ECO:0000256" key="8">
    <source>
        <dbReference type="ARBA" id="ARBA00023125"/>
    </source>
</evidence>
<feature type="region of interest" description="Disordered" evidence="13">
    <location>
        <begin position="1"/>
        <end position="46"/>
    </location>
</feature>
<keyword evidence="16" id="KW-0540">Nuclease</keyword>
<dbReference type="GO" id="GO:0140078">
    <property type="term" value="F:class I DNA-(apurinic or apyrimidinic site) endonuclease activity"/>
    <property type="evidence" value="ECO:0007669"/>
    <property type="project" value="UniProtKB-EC"/>
</dbReference>
<dbReference type="PANTHER" id="PTHR10359">
    <property type="entry name" value="A/G-SPECIFIC ADENINE GLYCOSYLASE/ENDONUCLEASE III"/>
    <property type="match status" value="1"/>
</dbReference>
<dbReference type="SMART" id="SM00278">
    <property type="entry name" value="HhH1"/>
    <property type="match status" value="1"/>
</dbReference>
<comment type="caution">
    <text evidence="16">The sequence shown here is derived from an EMBL/GenBank/DDBJ whole genome shotgun (WGS) entry which is preliminary data.</text>
</comment>
<dbReference type="GO" id="GO:0006285">
    <property type="term" value="P:base-excision repair, AP site formation"/>
    <property type="evidence" value="ECO:0007669"/>
    <property type="project" value="TreeGrafter"/>
</dbReference>
<dbReference type="InterPro" id="IPR003651">
    <property type="entry name" value="Endonuclease3_FeS-loop_motif"/>
</dbReference>
<feature type="compositionally biased region" description="Basic and acidic residues" evidence="13">
    <location>
        <begin position="267"/>
        <end position="298"/>
    </location>
</feature>
<sequence length="324" mass="35632">MDSRKNTSSKAETTSKPVLKQKSRSVDSGRGKTRIGKAAKGKSGAQADIDKHYQEILDWFARNNPFAKSELHYKNAYELLVAVILSAQCTDKRVNMVTPALLARFPDPLSMSRSDQEEIYSYIKSISYPNNKAAHLLGMAKMLQSDFGGQVPDTVEDLMRLPGVGRKTANVIASVIFDKPAMAVDTHVFRVSARLGLTHDAKTPLEAEKQLVSHIPENILGKAHHWLILHGRYVCTARKPHCEECGLSELCPYFQANWDGDASLSADAKETASSRPLESPEKEPARMNESVSRKEPVSLKKSVSPRKLASAKGKSASSKGNSKK</sequence>
<evidence type="ECO:0000259" key="15">
    <source>
        <dbReference type="SMART" id="SM00478"/>
    </source>
</evidence>
<feature type="domain" description="Helix-hairpin-helix DNA-binding motif class 1" evidence="14">
    <location>
        <begin position="156"/>
        <end position="175"/>
    </location>
</feature>
<dbReference type="GO" id="GO:0003677">
    <property type="term" value="F:DNA binding"/>
    <property type="evidence" value="ECO:0007669"/>
    <property type="project" value="UniProtKB-UniRule"/>
</dbReference>
<evidence type="ECO:0000256" key="12">
    <source>
        <dbReference type="HAMAP-Rule" id="MF_00942"/>
    </source>
</evidence>
<dbReference type="SMART" id="SM00525">
    <property type="entry name" value="FES"/>
    <property type="match status" value="1"/>
</dbReference>
<keyword evidence="6 12" id="KW-0408">Iron</keyword>
<evidence type="ECO:0000256" key="4">
    <source>
        <dbReference type="ARBA" id="ARBA00022763"/>
    </source>
</evidence>
<dbReference type="PANTHER" id="PTHR10359:SF18">
    <property type="entry name" value="ENDONUCLEASE III"/>
    <property type="match status" value="1"/>
</dbReference>
<dbReference type="SMART" id="SM00478">
    <property type="entry name" value="ENDO3c"/>
    <property type="match status" value="1"/>
</dbReference>
<dbReference type="Gene3D" id="1.10.1670.10">
    <property type="entry name" value="Helix-hairpin-Helix base-excision DNA repair enzymes (C-terminal)"/>
    <property type="match status" value="1"/>
</dbReference>
<keyword evidence="10 12" id="KW-0456">Lyase</keyword>
<evidence type="ECO:0000313" key="16">
    <source>
        <dbReference type="EMBL" id="MBO8432381.1"/>
    </source>
</evidence>
<evidence type="ECO:0000256" key="11">
    <source>
        <dbReference type="ARBA" id="ARBA00023295"/>
    </source>
</evidence>
<dbReference type="Pfam" id="PF10576">
    <property type="entry name" value="EndIII_4Fe-2S"/>
    <property type="match status" value="1"/>
</dbReference>
<evidence type="ECO:0000256" key="10">
    <source>
        <dbReference type="ARBA" id="ARBA00023239"/>
    </source>
</evidence>
<feature type="region of interest" description="Disordered" evidence="13">
    <location>
        <begin position="265"/>
        <end position="324"/>
    </location>
</feature>
<feature type="binding site" evidence="12">
    <location>
        <position position="245"/>
    </location>
    <ligand>
        <name>[4Fe-4S] cluster</name>
        <dbReference type="ChEBI" id="CHEBI:49883"/>
    </ligand>
</feature>
<dbReference type="GO" id="GO:0019104">
    <property type="term" value="F:DNA N-glycosylase activity"/>
    <property type="evidence" value="ECO:0007669"/>
    <property type="project" value="UniProtKB-UniRule"/>
</dbReference>
<feature type="binding site" evidence="12">
    <location>
        <position position="242"/>
    </location>
    <ligand>
        <name>[4Fe-4S] cluster</name>
        <dbReference type="ChEBI" id="CHEBI:49883"/>
    </ligand>
</feature>
<keyword evidence="16" id="KW-0255">Endonuclease</keyword>
<feature type="compositionally biased region" description="Low complexity" evidence="13">
    <location>
        <begin position="310"/>
        <end position="324"/>
    </location>
</feature>
<feature type="compositionally biased region" description="Basic residues" evidence="13">
    <location>
        <begin position="31"/>
        <end position="40"/>
    </location>
</feature>
<dbReference type="AlphaFoldDB" id="A0A9D9H0Z8"/>
<dbReference type="InterPro" id="IPR000445">
    <property type="entry name" value="HhH_motif"/>
</dbReference>
<dbReference type="GO" id="GO:0046872">
    <property type="term" value="F:metal ion binding"/>
    <property type="evidence" value="ECO:0007669"/>
    <property type="project" value="UniProtKB-KW"/>
</dbReference>
<dbReference type="SUPFAM" id="SSF48150">
    <property type="entry name" value="DNA-glycosylase"/>
    <property type="match status" value="1"/>
</dbReference>
<proteinExistence type="inferred from homology"/>
<dbReference type="FunFam" id="1.10.1670.10:FF:000001">
    <property type="entry name" value="Endonuclease III"/>
    <property type="match status" value="1"/>
</dbReference>
<evidence type="ECO:0000256" key="7">
    <source>
        <dbReference type="ARBA" id="ARBA00023014"/>
    </source>
</evidence>
<protein>
    <recommendedName>
        <fullName evidence="12">Endonuclease III</fullName>
        <ecNumber evidence="12">4.2.99.18</ecNumber>
    </recommendedName>
    <alternativeName>
        <fullName evidence="12">DNA-(apurinic or apyrimidinic site) lyase</fullName>
    </alternativeName>
</protein>
<dbReference type="Pfam" id="PF00730">
    <property type="entry name" value="HhH-GPD"/>
    <property type="match status" value="1"/>
</dbReference>
<evidence type="ECO:0000259" key="14">
    <source>
        <dbReference type="SMART" id="SM00278"/>
    </source>
</evidence>
<keyword evidence="2 12" id="KW-0004">4Fe-4S</keyword>
<feature type="compositionally biased region" description="Polar residues" evidence="13">
    <location>
        <begin position="1"/>
        <end position="16"/>
    </location>
</feature>
<reference evidence="16" key="2">
    <citation type="journal article" date="2021" name="PeerJ">
        <title>Extensive microbial diversity within the chicken gut microbiome revealed by metagenomics and culture.</title>
        <authorList>
            <person name="Gilroy R."/>
            <person name="Ravi A."/>
            <person name="Getino M."/>
            <person name="Pursley I."/>
            <person name="Horton D.L."/>
            <person name="Alikhan N.F."/>
            <person name="Baker D."/>
            <person name="Gharbi K."/>
            <person name="Hall N."/>
            <person name="Watson M."/>
            <person name="Adriaenssens E.M."/>
            <person name="Foster-Nyarko E."/>
            <person name="Jarju S."/>
            <person name="Secka A."/>
            <person name="Antonio M."/>
            <person name="Oren A."/>
            <person name="Chaudhuri R.R."/>
            <person name="La Ragione R."/>
            <person name="Hildebrand F."/>
            <person name="Pallen M.J."/>
        </authorList>
    </citation>
    <scope>NUCLEOTIDE SEQUENCE</scope>
    <source>
        <strain evidence="16">2889</strain>
    </source>
</reference>
<dbReference type="HAMAP" id="MF_00942">
    <property type="entry name" value="Nth"/>
    <property type="match status" value="1"/>
</dbReference>
<keyword evidence="8 12" id="KW-0238">DNA-binding</keyword>
<evidence type="ECO:0000313" key="17">
    <source>
        <dbReference type="Proteomes" id="UP000823612"/>
    </source>
</evidence>